<feature type="region of interest" description="Disordered" evidence="1">
    <location>
        <begin position="76"/>
        <end position="347"/>
    </location>
</feature>
<reference evidence="2" key="1">
    <citation type="journal article" date="2020" name="bioRxiv">
        <title>Comparative genomics of Chlamydomonas.</title>
        <authorList>
            <person name="Craig R.J."/>
            <person name="Hasan A.R."/>
            <person name="Ness R.W."/>
            <person name="Keightley P.D."/>
        </authorList>
    </citation>
    <scope>NUCLEOTIDE SEQUENCE</scope>
    <source>
        <strain evidence="2">CCAP 11/70</strain>
    </source>
</reference>
<organism evidence="2 3">
    <name type="scientific">Edaphochlamys debaryana</name>
    <dbReference type="NCBI Taxonomy" id="47281"/>
    <lineage>
        <taxon>Eukaryota</taxon>
        <taxon>Viridiplantae</taxon>
        <taxon>Chlorophyta</taxon>
        <taxon>core chlorophytes</taxon>
        <taxon>Chlorophyceae</taxon>
        <taxon>CS clade</taxon>
        <taxon>Chlamydomonadales</taxon>
        <taxon>Chlamydomonadales incertae sedis</taxon>
        <taxon>Edaphochlamys</taxon>
    </lineage>
</organism>
<feature type="compositionally biased region" description="Basic and acidic residues" evidence="1">
    <location>
        <begin position="301"/>
        <end position="315"/>
    </location>
</feature>
<evidence type="ECO:0000313" key="3">
    <source>
        <dbReference type="Proteomes" id="UP000612055"/>
    </source>
</evidence>
<dbReference type="EMBL" id="JAEHOE010000006">
    <property type="protein sequence ID" value="KAG2499637.1"/>
    <property type="molecule type" value="Genomic_DNA"/>
</dbReference>
<feature type="compositionally biased region" description="Polar residues" evidence="1">
    <location>
        <begin position="269"/>
        <end position="285"/>
    </location>
</feature>
<feature type="compositionally biased region" description="Low complexity" evidence="1">
    <location>
        <begin position="225"/>
        <end position="243"/>
    </location>
</feature>
<evidence type="ECO:0000256" key="1">
    <source>
        <dbReference type="SAM" id="MobiDB-lite"/>
    </source>
</evidence>
<keyword evidence="3" id="KW-1185">Reference proteome</keyword>
<name>A0A835YB25_9CHLO</name>
<feature type="compositionally biased region" description="Low complexity" evidence="1">
    <location>
        <begin position="286"/>
        <end position="297"/>
    </location>
</feature>
<sequence length="478" mass="45763">MAPSAPNETITAAFAAALCAALVLATLGLCLFGRRAALTAEGTAGPESARTGGEHDVEAGASLESAGMMDTAAKGLSSTAVPGTDQGGNRPARSKTAAAAKPAGPPSPAESPPGQAAADAGRGRGGGRQGGRGQHQRQAAAAGPDREEQGGGGGEGAEAAAAPGLSQDTATTDVRLTPGSPASAAPNLATTGSSQLAATVSARNLRASPSATSGNPLYISPITMGSGSAAIASRQGQGSSGQQPPFSTAPASANTSGGGVIRLLRTMLGRTSTSSPPVSGANTLQPAGPSGGVAPPALELSADRSQRRGISDPHNRGSSGSQQGPAAGPLPAATAGAVPGVAAGSGPAAAVVPATMVMGSPARRPALSTPVKEAVRASSAGPAAAGPGRPTLSEIAAELDRLEGKLLRAGQTPAQVGRTPSNAAQAAAAAAAAAATAAGAVSPGPTSRDLRPAPTEAAGPALPLQQQTRRPSTSNLRA</sequence>
<feature type="region of interest" description="Disordered" evidence="1">
    <location>
        <begin position="361"/>
        <end position="391"/>
    </location>
</feature>
<dbReference type="Proteomes" id="UP000612055">
    <property type="component" value="Unassembled WGS sequence"/>
</dbReference>
<comment type="caution">
    <text evidence="2">The sequence shown here is derived from an EMBL/GenBank/DDBJ whole genome shotgun (WGS) entry which is preliminary data.</text>
</comment>
<accession>A0A835YB25</accession>
<feature type="compositionally biased region" description="Polar residues" evidence="1">
    <location>
        <begin position="188"/>
        <end position="215"/>
    </location>
</feature>
<feature type="region of interest" description="Disordered" evidence="1">
    <location>
        <begin position="432"/>
        <end position="478"/>
    </location>
</feature>
<feature type="compositionally biased region" description="Low complexity" evidence="1">
    <location>
        <begin position="376"/>
        <end position="390"/>
    </location>
</feature>
<proteinExistence type="predicted"/>
<protein>
    <submittedName>
        <fullName evidence="2">Uncharacterized protein</fullName>
    </submittedName>
</protein>
<feature type="compositionally biased region" description="Low complexity" evidence="1">
    <location>
        <begin position="317"/>
        <end position="347"/>
    </location>
</feature>
<feature type="compositionally biased region" description="Polar residues" evidence="1">
    <location>
        <begin position="464"/>
        <end position="478"/>
    </location>
</feature>
<dbReference type="AlphaFoldDB" id="A0A835YB25"/>
<feature type="compositionally biased region" description="Polar residues" evidence="1">
    <location>
        <begin position="244"/>
        <end position="255"/>
    </location>
</feature>
<gene>
    <name evidence="2" type="ORF">HYH03_002576</name>
</gene>
<feature type="compositionally biased region" description="Low complexity" evidence="1">
    <location>
        <begin position="90"/>
        <end position="102"/>
    </location>
</feature>
<feature type="compositionally biased region" description="Gly residues" evidence="1">
    <location>
        <begin position="123"/>
        <end position="133"/>
    </location>
</feature>
<evidence type="ECO:0000313" key="2">
    <source>
        <dbReference type="EMBL" id="KAG2499637.1"/>
    </source>
</evidence>